<dbReference type="OrthoDB" id="442346at2759"/>
<feature type="non-terminal residue" evidence="2">
    <location>
        <position position="1"/>
    </location>
</feature>
<dbReference type="Proteomes" id="UP000601435">
    <property type="component" value="Unassembled WGS sequence"/>
</dbReference>
<protein>
    <submittedName>
        <fullName evidence="2">Uncharacterized protein</fullName>
    </submittedName>
</protein>
<evidence type="ECO:0000313" key="2">
    <source>
        <dbReference type="EMBL" id="CAE7859270.1"/>
    </source>
</evidence>
<evidence type="ECO:0000256" key="1">
    <source>
        <dbReference type="SAM" id="MobiDB-lite"/>
    </source>
</evidence>
<gene>
    <name evidence="2" type="ORF">SNEC2469_LOCUS27133</name>
</gene>
<proteinExistence type="predicted"/>
<organism evidence="2 3">
    <name type="scientific">Symbiodinium necroappetens</name>
    <dbReference type="NCBI Taxonomy" id="1628268"/>
    <lineage>
        <taxon>Eukaryota</taxon>
        <taxon>Sar</taxon>
        <taxon>Alveolata</taxon>
        <taxon>Dinophyceae</taxon>
        <taxon>Suessiales</taxon>
        <taxon>Symbiodiniaceae</taxon>
        <taxon>Symbiodinium</taxon>
    </lineage>
</organism>
<name>A0A813AC40_9DINO</name>
<dbReference type="AlphaFoldDB" id="A0A813AC40"/>
<sequence length="342" mass="39172">TMLTACAHQLDQLPLLTFASLRKMEAEGEAGQSEQEPHKRPPEEDREPDRPDKWNKPAYKGRQGKGQSWGGGGWRTWENTSQDQPMDNATRHLLRTLVKTTLRLDEDVSRLRADCNFMLFVDSVTETNTLQTLREAAQKWQEAFVEKKVTTSLRVILFCGLVKRLREAVEQVQTDDELKDRLLRVGWLEDGVNALLPAWHYFRWDAAAQRQVVSERPPLTQDRLLKCLDVLEKGCSPPTVLLRFRSTHKLGQETQADVVPFMLSISLRTSVSHECHEALSILAYSGALKMLGLRLRPERAQQSQMAKELTEAYLTVPYTDWTRRPAPWTQQQPLPTADAMEK</sequence>
<reference evidence="2" key="1">
    <citation type="submission" date="2021-02" db="EMBL/GenBank/DDBJ databases">
        <authorList>
            <person name="Dougan E. K."/>
            <person name="Rhodes N."/>
            <person name="Thang M."/>
            <person name="Chan C."/>
        </authorList>
    </citation>
    <scope>NUCLEOTIDE SEQUENCE</scope>
</reference>
<feature type="compositionally biased region" description="Basic and acidic residues" evidence="1">
    <location>
        <begin position="35"/>
        <end position="55"/>
    </location>
</feature>
<evidence type="ECO:0000313" key="3">
    <source>
        <dbReference type="Proteomes" id="UP000601435"/>
    </source>
</evidence>
<accession>A0A813AC40</accession>
<dbReference type="EMBL" id="CAJNJA010056617">
    <property type="protein sequence ID" value="CAE7859270.1"/>
    <property type="molecule type" value="Genomic_DNA"/>
</dbReference>
<feature type="region of interest" description="Disordered" evidence="1">
    <location>
        <begin position="24"/>
        <end position="85"/>
    </location>
</feature>
<keyword evidence="3" id="KW-1185">Reference proteome</keyword>
<comment type="caution">
    <text evidence="2">The sequence shown here is derived from an EMBL/GenBank/DDBJ whole genome shotgun (WGS) entry which is preliminary data.</text>
</comment>